<dbReference type="GeneID" id="101856403"/>
<dbReference type="InterPro" id="IPR050314">
    <property type="entry name" value="Glycosyl_Hydrlase_18"/>
</dbReference>
<dbReference type="PANTHER" id="PTHR11177">
    <property type="entry name" value="CHITINASE"/>
    <property type="match status" value="1"/>
</dbReference>
<evidence type="ECO:0000313" key="2">
    <source>
        <dbReference type="Proteomes" id="UP000694888"/>
    </source>
</evidence>
<sequence length="101" mass="11018">MTYDFHGSWDKKTGHNSPLYAHPGDTGIQANYNIDSAIKYYIQHGAPKEKINVGLATYGRNFILADPSQSDVNDPINGAGLPGRYSGEAGFKAYYEVSLSC</sequence>
<dbReference type="PANTHER" id="PTHR11177:SF317">
    <property type="entry name" value="CHITINASE 12-RELATED"/>
    <property type="match status" value="1"/>
</dbReference>
<proteinExistence type="predicted"/>
<dbReference type="InterPro" id="IPR029070">
    <property type="entry name" value="Chitinase_insertion_sf"/>
</dbReference>
<evidence type="ECO:0000313" key="3">
    <source>
        <dbReference type="RefSeq" id="XP_005113563.3"/>
    </source>
</evidence>
<dbReference type="InterPro" id="IPR017853">
    <property type="entry name" value="GH"/>
</dbReference>
<reference evidence="3" key="1">
    <citation type="submission" date="2025-08" db="UniProtKB">
        <authorList>
            <consortium name="RefSeq"/>
        </authorList>
    </citation>
    <scope>IDENTIFICATION</scope>
</reference>
<dbReference type="SUPFAM" id="SSF51445">
    <property type="entry name" value="(Trans)glycosidases"/>
    <property type="match status" value="1"/>
</dbReference>
<dbReference type="InterPro" id="IPR001223">
    <property type="entry name" value="Glyco_hydro18_cat"/>
</dbReference>
<organism evidence="2 3">
    <name type="scientific">Aplysia californica</name>
    <name type="common">California sea hare</name>
    <dbReference type="NCBI Taxonomy" id="6500"/>
    <lineage>
        <taxon>Eukaryota</taxon>
        <taxon>Metazoa</taxon>
        <taxon>Spiralia</taxon>
        <taxon>Lophotrochozoa</taxon>
        <taxon>Mollusca</taxon>
        <taxon>Gastropoda</taxon>
        <taxon>Heterobranchia</taxon>
        <taxon>Euthyneura</taxon>
        <taxon>Tectipleura</taxon>
        <taxon>Aplysiida</taxon>
        <taxon>Aplysioidea</taxon>
        <taxon>Aplysiidae</taxon>
        <taxon>Aplysia</taxon>
    </lineage>
</organism>
<evidence type="ECO:0000259" key="1">
    <source>
        <dbReference type="PROSITE" id="PS51910"/>
    </source>
</evidence>
<dbReference type="Proteomes" id="UP000694888">
    <property type="component" value="Unplaced"/>
</dbReference>
<protein>
    <submittedName>
        <fullName evidence="3">Acidic mammalian chitinase-like</fullName>
    </submittedName>
</protein>
<feature type="domain" description="GH18" evidence="1">
    <location>
        <begin position="1"/>
        <end position="101"/>
    </location>
</feature>
<dbReference type="PROSITE" id="PS51910">
    <property type="entry name" value="GH18_2"/>
    <property type="match status" value="1"/>
</dbReference>
<keyword evidence="2" id="KW-1185">Reference proteome</keyword>
<dbReference type="Gene3D" id="3.20.20.80">
    <property type="entry name" value="Glycosidases"/>
    <property type="match status" value="1"/>
</dbReference>
<dbReference type="RefSeq" id="XP_005113563.3">
    <property type="nucleotide sequence ID" value="XM_005113506.3"/>
</dbReference>
<gene>
    <name evidence="3" type="primary">LOC101856403</name>
</gene>
<dbReference type="Pfam" id="PF00704">
    <property type="entry name" value="Glyco_hydro_18"/>
    <property type="match status" value="1"/>
</dbReference>
<accession>A0ABM0KBG9</accession>
<name>A0ABM0KBG9_APLCA</name>
<dbReference type="Gene3D" id="3.10.50.10">
    <property type="match status" value="1"/>
</dbReference>